<proteinExistence type="predicted"/>
<evidence type="ECO:0000313" key="2">
    <source>
        <dbReference type="Proteomes" id="UP000247702"/>
    </source>
</evidence>
<comment type="caution">
    <text evidence="1">The sequence shown here is derived from an EMBL/GenBank/DDBJ whole genome shotgun (WGS) entry which is preliminary data.</text>
</comment>
<sequence>MLAMRTLISVNRNMYSVKDVQSFQFAKDIIALEDVFNVSYLGYLMVKCEQYVITLNSTKLSKEFKQAAENAIESMNPFESLKPYLDCFDVTHFFKDDDGKVTTIEAECLQNLSNYTDDNLGIVEFDNVISTHNLLDMEQQNKIDTILNVKDNYKIIMTGIDDLKELEITKNNRYGKEIYTKVVFEETNFKFFGSIISKDNSKVEDYFVMFFMNSHNGFFVSITPLSESSIDIRKCYVLWMIVGIPSKVNVFSPRNRELHVNYIIKEQNEFRLNDDDSYYPIKTSFQLTKGDTVFVNTYFPVIGYGLKFVNWSKDFIYLRLFKDHIASKDNYYTRTPIIDVHICVLPYKVLKLDNSNEEY</sequence>
<dbReference type="EMBL" id="BEXD01001613">
    <property type="protein sequence ID" value="GBB94961.1"/>
    <property type="molecule type" value="Genomic_DNA"/>
</dbReference>
<keyword evidence="2" id="KW-1185">Reference proteome</keyword>
<protein>
    <submittedName>
        <fullName evidence="1">Uncharacterized protein</fullName>
    </submittedName>
</protein>
<evidence type="ECO:0000313" key="1">
    <source>
        <dbReference type="EMBL" id="GBB94961.1"/>
    </source>
</evidence>
<organism evidence="1 2">
    <name type="scientific">Rhizophagus clarus</name>
    <dbReference type="NCBI Taxonomy" id="94130"/>
    <lineage>
        <taxon>Eukaryota</taxon>
        <taxon>Fungi</taxon>
        <taxon>Fungi incertae sedis</taxon>
        <taxon>Mucoromycota</taxon>
        <taxon>Glomeromycotina</taxon>
        <taxon>Glomeromycetes</taxon>
        <taxon>Glomerales</taxon>
        <taxon>Glomeraceae</taxon>
        <taxon>Rhizophagus</taxon>
    </lineage>
</organism>
<gene>
    <name evidence="1" type="ORF">RclHR1_02450014</name>
</gene>
<dbReference type="AlphaFoldDB" id="A0A2Z6RDD9"/>
<name>A0A2Z6RDD9_9GLOM</name>
<dbReference type="Proteomes" id="UP000247702">
    <property type="component" value="Unassembled WGS sequence"/>
</dbReference>
<accession>A0A2Z6RDD9</accession>
<reference evidence="1 2" key="1">
    <citation type="submission" date="2017-11" db="EMBL/GenBank/DDBJ databases">
        <title>The genome of Rhizophagus clarus HR1 reveals common genetic basis of auxotrophy among arbuscular mycorrhizal fungi.</title>
        <authorList>
            <person name="Kobayashi Y."/>
        </authorList>
    </citation>
    <scope>NUCLEOTIDE SEQUENCE [LARGE SCALE GENOMIC DNA]</scope>
    <source>
        <strain evidence="1 2">HR1</strain>
    </source>
</reference>